<dbReference type="AlphaFoldDB" id="A0AAR5PF47"/>
<evidence type="ECO:0000256" key="4">
    <source>
        <dbReference type="ARBA" id="ARBA00023273"/>
    </source>
</evidence>
<evidence type="ECO:0000256" key="5">
    <source>
        <dbReference type="ARBA" id="ARBA00029468"/>
    </source>
</evidence>
<dbReference type="Proteomes" id="UP000019118">
    <property type="component" value="Unassembled WGS sequence"/>
</dbReference>
<evidence type="ECO:0000256" key="1">
    <source>
        <dbReference type="ARBA" id="ARBA00004430"/>
    </source>
</evidence>
<name>A0AAR5PF47_DENPD</name>
<protein>
    <recommendedName>
        <fullName evidence="6">Cilia- and flagella-associated protein 91</fullName>
    </recommendedName>
</protein>
<dbReference type="Pfam" id="PF14738">
    <property type="entry name" value="CFAP91"/>
    <property type="match status" value="1"/>
</dbReference>
<dbReference type="InterPro" id="IPR026720">
    <property type="entry name" value="CFAP91"/>
</dbReference>
<dbReference type="GO" id="GO:0005930">
    <property type="term" value="C:axoneme"/>
    <property type="evidence" value="ECO:0007669"/>
    <property type="project" value="UniProtKB-SubCell"/>
</dbReference>
<proteinExistence type="inferred from homology"/>
<evidence type="ECO:0000256" key="6">
    <source>
        <dbReference type="ARBA" id="ARBA00029555"/>
    </source>
</evidence>
<keyword evidence="2" id="KW-0963">Cytoplasm</keyword>
<accession>A0AAR5PF47</accession>
<reference evidence="11" key="1">
    <citation type="journal article" date="2013" name="Genome Biol.">
        <title>Draft genome of the mountain pine beetle, Dendroctonus ponderosae Hopkins, a major forest pest.</title>
        <authorList>
            <person name="Keeling C.I."/>
            <person name="Yuen M.M."/>
            <person name="Liao N.Y."/>
            <person name="Docking T.R."/>
            <person name="Chan S.K."/>
            <person name="Taylor G.A."/>
            <person name="Palmquist D.L."/>
            <person name="Jackman S.D."/>
            <person name="Nguyen A."/>
            <person name="Li M."/>
            <person name="Henderson H."/>
            <person name="Janes J.K."/>
            <person name="Zhao Y."/>
            <person name="Pandoh P."/>
            <person name="Moore R."/>
            <person name="Sperling F.A."/>
            <person name="Huber D.P."/>
            <person name="Birol I."/>
            <person name="Jones S.J."/>
            <person name="Bohlmann J."/>
        </authorList>
    </citation>
    <scope>NUCLEOTIDE SEQUENCE</scope>
</reference>
<organism evidence="10 11">
    <name type="scientific">Dendroctonus ponderosae</name>
    <name type="common">Mountain pine beetle</name>
    <dbReference type="NCBI Taxonomy" id="77166"/>
    <lineage>
        <taxon>Eukaryota</taxon>
        <taxon>Metazoa</taxon>
        <taxon>Ecdysozoa</taxon>
        <taxon>Arthropoda</taxon>
        <taxon>Hexapoda</taxon>
        <taxon>Insecta</taxon>
        <taxon>Pterygota</taxon>
        <taxon>Neoptera</taxon>
        <taxon>Endopterygota</taxon>
        <taxon>Coleoptera</taxon>
        <taxon>Polyphaga</taxon>
        <taxon>Cucujiformia</taxon>
        <taxon>Curculionidae</taxon>
        <taxon>Scolytinae</taxon>
        <taxon>Dendroctonus</taxon>
    </lineage>
</organism>
<evidence type="ECO:0000259" key="9">
    <source>
        <dbReference type="Pfam" id="PF14738"/>
    </source>
</evidence>
<keyword evidence="11" id="KW-1185">Reference proteome</keyword>
<feature type="compositionally biased region" description="Polar residues" evidence="8">
    <location>
        <begin position="827"/>
        <end position="845"/>
    </location>
</feature>
<feature type="region of interest" description="Disordered" evidence="8">
    <location>
        <begin position="824"/>
        <end position="845"/>
    </location>
</feature>
<keyword evidence="4" id="KW-0966">Cell projection</keyword>
<comment type="similarity">
    <text evidence="5">Belongs to the CFAP91 family.</text>
</comment>
<dbReference type="PANTHER" id="PTHR22455:SF10">
    <property type="entry name" value="CILIA- AND FLAGELLA-ASSOCIATED PROTEIN 91"/>
    <property type="match status" value="1"/>
</dbReference>
<evidence type="ECO:0000256" key="3">
    <source>
        <dbReference type="ARBA" id="ARBA00023212"/>
    </source>
</evidence>
<reference evidence="10" key="2">
    <citation type="submission" date="2024-08" db="UniProtKB">
        <authorList>
            <consortium name="EnsemblMetazoa"/>
        </authorList>
    </citation>
    <scope>IDENTIFICATION</scope>
</reference>
<dbReference type="EnsemblMetazoa" id="XM_019903943.1">
    <property type="protein sequence ID" value="XP_019759502.1"/>
    <property type="gene ID" value="LOC109537304"/>
</dbReference>
<keyword evidence="3" id="KW-0206">Cytoskeleton</keyword>
<dbReference type="InterPro" id="IPR032840">
    <property type="entry name" value="CFAP91_dom"/>
</dbReference>
<feature type="domain" description="CFAP91" evidence="9">
    <location>
        <begin position="149"/>
        <end position="302"/>
    </location>
</feature>
<feature type="coiled-coil region" evidence="7">
    <location>
        <begin position="240"/>
        <end position="313"/>
    </location>
</feature>
<evidence type="ECO:0000256" key="2">
    <source>
        <dbReference type="ARBA" id="ARBA00022490"/>
    </source>
</evidence>
<evidence type="ECO:0000313" key="11">
    <source>
        <dbReference type="Proteomes" id="UP000019118"/>
    </source>
</evidence>
<evidence type="ECO:0000256" key="7">
    <source>
        <dbReference type="SAM" id="Coils"/>
    </source>
</evidence>
<comment type="subcellular location">
    <subcellularLocation>
        <location evidence="1">Cytoplasm</location>
        <location evidence="1">Cytoskeleton</location>
        <location evidence="1">Cilium axoneme</location>
    </subcellularLocation>
</comment>
<sequence length="845" mass="98576">MISKRCVPYRPHDYMYDPIFTVSGPVDHYKAAIIAKMSSIKFQLCPIFPNMFSDLPNHPRIQLVQRRQRPILPYEERLQGSIRTDPAMPKSIDVAGADRAKFFCPIINLPPKDFVGVCDHLPRFTIERAQKVYEEGDKLTEAGKKSVHVQTVYRDSTAQTIPWEPPYKIIGEGEPEILKLEFLKWASGLPAGVHEVRLIERARMKRAWENAVKPDINDENSLQKFRDYVEALEQDEWAFREQEIQEIQELRLQLLEKMLQEIHERSHDRAQDKLERFIKAKEQEKLAKLDKIRKQTARELRKLELEEKGVKRKYHQPDIIEEHISKASELYGPLMRNGEHPKRWHQIIDEKMKRYQAQFIGVEQFSTLPRWLNQATNLKGMERKDPNQGPQLCIRETKWTAPVLKSLHEELQNLRKASEKKACSLRIRNQKVAQDVFTPEVEGIPPDKELQYQAIVYLQSIIEGRATQMMIYEGRENCKELIQELKYSVGLLKKQKELRSKEKLKVRMQQREETIQSVMVSRLQGTLGKLQGQVVGSILDFLNKELRRLLEERKAHAMCWVNERERNIREAAEAGRRQKEIRRRKEHDEIFKQIVKVTQESVDVYLQDIITEGMDFAGKDEALRYVLALANKVEKEVNQIDKSYAMEGVDTEDELIADLVHHFVLPEVEKQTVRESIVKQQQHKLKTVHETIYQRLEKMPKVDQKTSFNENSLYSSSPTIEHYQYKIEEMLESAANDLKPHASGSVIPLAGTIQGHQSHLASEDSSHPEILELYLNMLASHEELQRENDDQQPFDIQERIPEVNRSRRYQSFGKELDTIIEIDNEESASATTDATIKDTSSFTDE</sequence>
<evidence type="ECO:0000256" key="8">
    <source>
        <dbReference type="SAM" id="MobiDB-lite"/>
    </source>
</evidence>
<keyword evidence="7" id="KW-0175">Coiled coil</keyword>
<dbReference type="PANTHER" id="PTHR22455">
    <property type="entry name" value="CILIA- AND FLAGELLA-ASSOCIATED PROTEIN 91"/>
    <property type="match status" value="1"/>
</dbReference>
<evidence type="ECO:0000313" key="10">
    <source>
        <dbReference type="EnsemblMetazoa" id="XP_019759502.1"/>
    </source>
</evidence>